<keyword evidence="4 11" id="KW-0812">Transmembrane</keyword>
<dbReference type="GO" id="GO:0005886">
    <property type="term" value="C:plasma membrane"/>
    <property type="evidence" value="ECO:0007669"/>
    <property type="project" value="UniProtKB-SubCell"/>
</dbReference>
<keyword evidence="5" id="KW-0732">Signal</keyword>
<dbReference type="InterPro" id="IPR029405">
    <property type="entry name" value="APCDD1_dom"/>
</dbReference>
<evidence type="ECO:0000256" key="3">
    <source>
        <dbReference type="ARBA" id="ARBA00022687"/>
    </source>
</evidence>
<evidence type="ECO:0000256" key="8">
    <source>
        <dbReference type="ARBA" id="ARBA00038384"/>
    </source>
</evidence>
<feature type="transmembrane region" description="Helical" evidence="11">
    <location>
        <begin position="609"/>
        <end position="628"/>
    </location>
</feature>
<dbReference type="Bgee" id="ENSMFAG00000003938">
    <property type="expression patterns" value="Expressed in lung and 13 other cell types or tissues"/>
</dbReference>
<sequence>MKRRCSCGGGGGHCSSERRTRRPGRDAGPGAEKSGRAAERPGRGPGRAPTAARRRPGSARPAAPRLARRAWGAPQPPEALAWPGRTRPEAEGRARAQLPGHQIGAQRAGGPRAGLEMSWPRRLLLRYLFPALLLHGLGEGSALLHPDSRSHPRSLEKSAWRAFKESQCHHMLKHLHNGARITVQMPPTIEGHWVSTGCEVRSGPEFITRSYRFYHNNTFKAYQFYYGSNRCTNPTYTLIIRGKIRLRQASWIIRGGTEADYQLHNVQVICHTEAVAEKLGQQVNRTCPGFLADGGPWVQDVAYDLWREENGCECTKAVNFAMHELQLIRVEKQYLHHNLDHLVEELFLGDIHTDATQRMFYRPSSYQPPLQNAKNHDHACIACRIIYRSDEHHPPILPPKADLTIGLHGEWVSQRCEVRPEVLFLTRHFIFHDNNNTWEGHYYHYSDPVCKHPTFSIYARGRYSRGVLSSRVMGGTEFVFKVNHMKVTPMDAATASLLNVFNGNECGAEGSWQVGIQQDVTHTNGCVALGIKLPHTEYEIFKMEQDARGRYLLFNGQRPSDGSSPDRPEKRATSYQMPLVQCASSSPRAEDLAEDGGSRLYGRAPGRHTWPLLLAALACLVTLLHWNIRR</sequence>
<dbReference type="GO" id="GO:0042802">
    <property type="term" value="F:identical protein binding"/>
    <property type="evidence" value="ECO:0007669"/>
    <property type="project" value="Ensembl"/>
</dbReference>
<evidence type="ECO:0000256" key="4">
    <source>
        <dbReference type="ARBA" id="ARBA00022692"/>
    </source>
</evidence>
<keyword evidence="14" id="KW-1185">Reference proteome</keyword>
<dbReference type="GO" id="GO:0016055">
    <property type="term" value="P:Wnt signaling pathway"/>
    <property type="evidence" value="ECO:0007669"/>
    <property type="project" value="UniProtKB-KW"/>
</dbReference>
<comment type="similarity">
    <text evidence="8">Belongs to the APCDD1 family.</text>
</comment>
<dbReference type="GO" id="GO:0017147">
    <property type="term" value="F:Wnt-protein binding"/>
    <property type="evidence" value="ECO:0007669"/>
    <property type="project" value="Ensembl"/>
</dbReference>
<keyword evidence="7" id="KW-0325">Glycoprotein</keyword>
<feature type="domain" description="APCDD1" evidence="12">
    <location>
        <begin position="400"/>
        <end position="615"/>
    </location>
</feature>
<dbReference type="AlphaFoldDB" id="A0A2K5WCV6"/>
<protein>
    <recommendedName>
        <fullName evidence="9">Protein APCDD1</fullName>
    </recommendedName>
</protein>
<reference evidence="13" key="3">
    <citation type="submission" date="2025-09" db="UniProtKB">
        <authorList>
            <consortium name="Ensembl"/>
        </authorList>
    </citation>
    <scope>IDENTIFICATION</scope>
</reference>
<dbReference type="SMART" id="SM01352">
    <property type="entry name" value="APCDDC"/>
    <property type="match status" value="2"/>
</dbReference>
<feature type="compositionally biased region" description="Basic and acidic residues" evidence="10">
    <location>
        <begin position="33"/>
        <end position="42"/>
    </location>
</feature>
<evidence type="ECO:0000256" key="1">
    <source>
        <dbReference type="ARBA" id="ARBA00004251"/>
    </source>
</evidence>
<keyword evidence="2" id="KW-1003">Cell membrane</keyword>
<evidence type="ECO:0000259" key="12">
    <source>
        <dbReference type="SMART" id="SM01352"/>
    </source>
</evidence>
<keyword evidence="11" id="KW-1133">Transmembrane helix</keyword>
<evidence type="ECO:0000256" key="9">
    <source>
        <dbReference type="ARBA" id="ARBA00040474"/>
    </source>
</evidence>
<evidence type="ECO:0000256" key="11">
    <source>
        <dbReference type="SAM" id="Phobius"/>
    </source>
</evidence>
<dbReference type="VEuPathDB" id="HostDB:ENSMFAG00000003938"/>
<accession>A0A2K5WCV6</accession>
<feature type="region of interest" description="Disordered" evidence="10">
    <location>
        <begin position="1"/>
        <end position="113"/>
    </location>
</feature>
<feature type="region of interest" description="Disordered" evidence="10">
    <location>
        <begin position="554"/>
        <end position="577"/>
    </location>
</feature>
<dbReference type="PANTHER" id="PTHR31021:SF2">
    <property type="entry name" value="PROTEIN APCDD1"/>
    <property type="match status" value="1"/>
</dbReference>
<organism evidence="13 14">
    <name type="scientific">Macaca fascicularis</name>
    <name type="common">Crab-eating macaque</name>
    <name type="synonym">Cynomolgus monkey</name>
    <dbReference type="NCBI Taxonomy" id="9541"/>
    <lineage>
        <taxon>Eukaryota</taxon>
        <taxon>Metazoa</taxon>
        <taxon>Chordata</taxon>
        <taxon>Craniata</taxon>
        <taxon>Vertebrata</taxon>
        <taxon>Euteleostomi</taxon>
        <taxon>Mammalia</taxon>
        <taxon>Eutheria</taxon>
        <taxon>Euarchontoglires</taxon>
        <taxon>Primates</taxon>
        <taxon>Haplorrhini</taxon>
        <taxon>Catarrhini</taxon>
        <taxon>Cercopithecidae</taxon>
        <taxon>Cercopithecinae</taxon>
        <taxon>Macaca</taxon>
    </lineage>
</organism>
<comment type="subcellular location">
    <subcellularLocation>
        <location evidence="1">Cell membrane</location>
        <topology evidence="1">Single-pass type I membrane protein</topology>
    </subcellularLocation>
</comment>
<gene>
    <name evidence="13" type="primary">APCDD1</name>
</gene>
<dbReference type="Ensembl" id="ENSMFAT00000009180.2">
    <property type="protein sequence ID" value="ENSMFAP00000034948.2"/>
    <property type="gene ID" value="ENSMFAG00000003938.2"/>
</dbReference>
<name>A0A2K5WCV6_MACFA</name>
<evidence type="ECO:0000256" key="6">
    <source>
        <dbReference type="ARBA" id="ARBA00023136"/>
    </source>
</evidence>
<dbReference type="GeneTree" id="ENSGT00640000091492"/>
<evidence type="ECO:0000256" key="5">
    <source>
        <dbReference type="ARBA" id="ARBA00022729"/>
    </source>
</evidence>
<evidence type="ECO:0000256" key="10">
    <source>
        <dbReference type="SAM" id="MobiDB-lite"/>
    </source>
</evidence>
<dbReference type="Pfam" id="PF14921">
    <property type="entry name" value="APCDDC"/>
    <property type="match status" value="2"/>
</dbReference>
<proteinExistence type="inferred from homology"/>
<keyword evidence="6 11" id="KW-0472">Membrane</keyword>
<reference evidence="13" key="2">
    <citation type="submission" date="2025-08" db="UniProtKB">
        <authorList>
            <consortium name="Ensembl"/>
        </authorList>
    </citation>
    <scope>IDENTIFICATION</scope>
</reference>
<dbReference type="GO" id="GO:0001942">
    <property type="term" value="P:hair follicle development"/>
    <property type="evidence" value="ECO:0007669"/>
    <property type="project" value="Ensembl"/>
</dbReference>
<evidence type="ECO:0000256" key="2">
    <source>
        <dbReference type="ARBA" id="ARBA00022475"/>
    </source>
</evidence>
<dbReference type="PANTHER" id="PTHR31021">
    <property type="entry name" value="ADENOMATOSIS POLYPOSIS COLI DOWN-REGULATED 1"/>
    <property type="match status" value="1"/>
</dbReference>
<dbReference type="Proteomes" id="UP000233100">
    <property type="component" value="Chromosome 18"/>
</dbReference>
<dbReference type="GO" id="GO:0030178">
    <property type="term" value="P:negative regulation of Wnt signaling pathway"/>
    <property type="evidence" value="ECO:0007669"/>
    <property type="project" value="Ensembl"/>
</dbReference>
<dbReference type="InterPro" id="IPR042425">
    <property type="entry name" value="APCDD1"/>
</dbReference>
<reference evidence="13 14" key="1">
    <citation type="submission" date="2013-03" db="EMBL/GenBank/DDBJ databases">
        <authorList>
            <person name="Warren W."/>
            <person name="Wilson R.K."/>
        </authorList>
    </citation>
    <scope>NUCLEOTIDE SEQUENCE</scope>
</reference>
<evidence type="ECO:0000313" key="14">
    <source>
        <dbReference type="Proteomes" id="UP000233100"/>
    </source>
</evidence>
<feature type="domain" description="APCDD1" evidence="12">
    <location>
        <begin position="167"/>
        <end position="399"/>
    </location>
</feature>
<evidence type="ECO:0000256" key="7">
    <source>
        <dbReference type="ARBA" id="ARBA00023180"/>
    </source>
</evidence>
<feature type="compositionally biased region" description="Low complexity" evidence="10">
    <location>
        <begin position="58"/>
        <end position="73"/>
    </location>
</feature>
<dbReference type="STRING" id="9541.ENSMFAP00000034948"/>
<keyword evidence="3" id="KW-0879">Wnt signaling pathway</keyword>
<evidence type="ECO:0000313" key="13">
    <source>
        <dbReference type="Ensembl" id="ENSMFAP00000034948.2"/>
    </source>
</evidence>